<name>A0A6J5XJS4_PRUAR</name>
<accession>A0A6J5XJS4</accession>
<sequence>MPYDLHTYATGASVIMACNSMLGRKELMQQQVQVAKLAMIEAVVNAVFSVVQTGTVPPELLVRAASAKSEQYLRGKVSQYEILPVVTPEDMQILLDLKRVQNWAGSVYIDRSSEGNKGVILRMVTGAGINVYEGPLNLSPFAAP</sequence>
<evidence type="ECO:0000313" key="1">
    <source>
        <dbReference type="EMBL" id="CAB4311284.1"/>
    </source>
</evidence>
<organism evidence="1 2">
    <name type="scientific">Prunus armeniaca</name>
    <name type="common">Apricot</name>
    <name type="synonym">Armeniaca vulgaris</name>
    <dbReference type="NCBI Taxonomy" id="36596"/>
    <lineage>
        <taxon>Eukaryota</taxon>
        <taxon>Viridiplantae</taxon>
        <taxon>Streptophyta</taxon>
        <taxon>Embryophyta</taxon>
        <taxon>Tracheophyta</taxon>
        <taxon>Spermatophyta</taxon>
        <taxon>Magnoliopsida</taxon>
        <taxon>eudicotyledons</taxon>
        <taxon>Gunneridae</taxon>
        <taxon>Pentapetalae</taxon>
        <taxon>rosids</taxon>
        <taxon>fabids</taxon>
        <taxon>Rosales</taxon>
        <taxon>Rosaceae</taxon>
        <taxon>Amygdaloideae</taxon>
        <taxon>Amygdaleae</taxon>
        <taxon>Prunus</taxon>
    </lineage>
</organism>
<evidence type="ECO:0000313" key="2">
    <source>
        <dbReference type="Proteomes" id="UP000507245"/>
    </source>
</evidence>
<proteinExistence type="predicted"/>
<dbReference type="AlphaFoldDB" id="A0A6J5XJS4"/>
<reference evidence="2" key="1">
    <citation type="journal article" date="2020" name="Genome Biol.">
        <title>Gamete binning: chromosome-level and haplotype-resolved genome assembly enabled by high-throughput single-cell sequencing of gamete genomes.</title>
        <authorList>
            <person name="Campoy J.A."/>
            <person name="Sun H."/>
            <person name="Goel M."/>
            <person name="Jiao W.-B."/>
            <person name="Folz-Donahue K."/>
            <person name="Wang N."/>
            <person name="Rubio M."/>
            <person name="Liu C."/>
            <person name="Kukat C."/>
            <person name="Ruiz D."/>
            <person name="Huettel B."/>
            <person name="Schneeberger K."/>
        </authorList>
    </citation>
    <scope>NUCLEOTIDE SEQUENCE [LARGE SCALE GENOMIC DNA]</scope>
    <source>
        <strain evidence="2">cv. Rojo Pasion</strain>
    </source>
</reference>
<protein>
    <submittedName>
        <fullName evidence="1">Uncharacterized protein</fullName>
    </submittedName>
</protein>
<dbReference type="Proteomes" id="UP000507245">
    <property type="component" value="Unassembled WGS sequence"/>
</dbReference>
<gene>
    <name evidence="1" type="ORF">ORAREDHAP_LOCUS33418</name>
</gene>
<keyword evidence="2" id="KW-1185">Reference proteome</keyword>
<dbReference type="EMBL" id="CAEKKB010000005">
    <property type="protein sequence ID" value="CAB4311284.1"/>
    <property type="molecule type" value="Genomic_DNA"/>
</dbReference>